<organism evidence="3 4">
    <name type="scientific">Paenibacillus roseus</name>
    <dbReference type="NCBI Taxonomy" id="2798579"/>
    <lineage>
        <taxon>Bacteria</taxon>
        <taxon>Bacillati</taxon>
        <taxon>Bacillota</taxon>
        <taxon>Bacilli</taxon>
        <taxon>Bacillales</taxon>
        <taxon>Paenibacillaceae</taxon>
        <taxon>Paenibacillus</taxon>
    </lineage>
</organism>
<dbReference type="Gene3D" id="3.10.290.10">
    <property type="entry name" value="RNA-binding S4 domain"/>
    <property type="match status" value="1"/>
</dbReference>
<dbReference type="InterPro" id="IPR002942">
    <property type="entry name" value="S4_RNA-bd"/>
</dbReference>
<name>A0A934JA01_9BACL</name>
<dbReference type="SUPFAM" id="SSF55174">
    <property type="entry name" value="Alpha-L RNA-binding motif"/>
    <property type="match status" value="1"/>
</dbReference>
<dbReference type="AlphaFoldDB" id="A0A934JA01"/>
<evidence type="ECO:0000313" key="4">
    <source>
        <dbReference type="Proteomes" id="UP000640274"/>
    </source>
</evidence>
<evidence type="ECO:0000313" key="3">
    <source>
        <dbReference type="EMBL" id="MBJ6363172.1"/>
    </source>
</evidence>
<accession>A0A934JA01</accession>
<dbReference type="CDD" id="cd00165">
    <property type="entry name" value="S4"/>
    <property type="match status" value="1"/>
</dbReference>
<dbReference type="Gene3D" id="3.30.70.330">
    <property type="match status" value="1"/>
</dbReference>
<dbReference type="SMART" id="SM00363">
    <property type="entry name" value="S4"/>
    <property type="match status" value="1"/>
</dbReference>
<evidence type="ECO:0000256" key="1">
    <source>
        <dbReference type="PROSITE-ProRule" id="PRU00182"/>
    </source>
</evidence>
<keyword evidence="1" id="KW-0694">RNA-binding</keyword>
<dbReference type="PANTHER" id="PTHR13633:SF3">
    <property type="entry name" value="MITOCHONDRIAL TRANSCRIPTION RESCUE FACTOR 1"/>
    <property type="match status" value="1"/>
</dbReference>
<dbReference type="Pfam" id="PF17774">
    <property type="entry name" value="YlmH_RBD"/>
    <property type="match status" value="1"/>
</dbReference>
<sequence>MRTELYDHFHPDERPFVDRAWEWVERASQLHELKRTDFLDPRQAYIFDTLVNRNVDVAVRFDGGSPEAERKRAIVAPDYRPLEHEPAGIVVLSVSSEDKSLSELDHGDYMGAILGLGIKRDRIGDIHVREDGCHYLVAEEIADFICLHLRQVHRVHVLTDILPIEQLRTANQQLEEMSFTVASLRLDGICSDVYRISRAKIVDPIKAGRCRVNWKQTEDPSKLLKAGDVVSIQGMGRFKLLDVEGMTKKGRIRVKAGKFI</sequence>
<gene>
    <name evidence="3" type="ORF">JFN88_18370</name>
</gene>
<dbReference type="EMBL" id="JAELUP010000103">
    <property type="protein sequence ID" value="MBJ6363172.1"/>
    <property type="molecule type" value="Genomic_DNA"/>
</dbReference>
<protein>
    <submittedName>
        <fullName evidence="3">RNA-binding protein</fullName>
    </submittedName>
</protein>
<dbReference type="InterPro" id="IPR036986">
    <property type="entry name" value="S4_RNA-bd_sf"/>
</dbReference>
<dbReference type="InterPro" id="IPR040591">
    <property type="entry name" value="RqcP2_RBD"/>
</dbReference>
<reference evidence="3" key="1">
    <citation type="submission" date="2020-12" db="EMBL/GenBank/DDBJ databases">
        <authorList>
            <person name="Huq M.A."/>
        </authorList>
    </citation>
    <scope>NUCLEOTIDE SEQUENCE</scope>
    <source>
        <strain evidence="3">MAHUQ-46</strain>
    </source>
</reference>
<dbReference type="RefSeq" id="WP_199020744.1">
    <property type="nucleotide sequence ID" value="NZ_JAELUP010000103.1"/>
</dbReference>
<evidence type="ECO:0000259" key="2">
    <source>
        <dbReference type="SMART" id="SM00363"/>
    </source>
</evidence>
<dbReference type="PROSITE" id="PS50889">
    <property type="entry name" value="S4"/>
    <property type="match status" value="1"/>
</dbReference>
<dbReference type="PANTHER" id="PTHR13633">
    <property type="entry name" value="MITOCHONDRIAL TRANSCRIPTION RESCUE FACTOR 1"/>
    <property type="match status" value="1"/>
</dbReference>
<keyword evidence="4" id="KW-1185">Reference proteome</keyword>
<dbReference type="Proteomes" id="UP000640274">
    <property type="component" value="Unassembled WGS sequence"/>
</dbReference>
<dbReference type="Gene3D" id="3.30.1370.160">
    <property type="match status" value="1"/>
</dbReference>
<dbReference type="GO" id="GO:0003723">
    <property type="term" value="F:RNA binding"/>
    <property type="evidence" value="ECO:0007669"/>
    <property type="project" value="UniProtKB-KW"/>
</dbReference>
<feature type="domain" description="RNA-binding S4" evidence="2">
    <location>
        <begin position="184"/>
        <end position="241"/>
    </location>
</feature>
<proteinExistence type="predicted"/>
<dbReference type="InterPro" id="IPR012677">
    <property type="entry name" value="Nucleotide-bd_a/b_plait_sf"/>
</dbReference>
<comment type="caution">
    <text evidence="3">The sequence shown here is derived from an EMBL/GenBank/DDBJ whole genome shotgun (WGS) entry which is preliminary data.</text>
</comment>